<feature type="region of interest" description="Disordered" evidence="1">
    <location>
        <begin position="448"/>
        <end position="473"/>
    </location>
</feature>
<feature type="compositionally biased region" description="Acidic residues" evidence="1">
    <location>
        <begin position="193"/>
        <end position="204"/>
    </location>
</feature>
<gene>
    <name evidence="2" type="ORF">CDD82_5166</name>
</gene>
<feature type="compositionally biased region" description="Basic residues" evidence="1">
    <location>
        <begin position="17"/>
        <end position="38"/>
    </location>
</feature>
<keyword evidence="3" id="KW-1185">Reference proteome</keyword>
<dbReference type="EMBL" id="NJEU01000462">
    <property type="protein sequence ID" value="PHH73997.1"/>
    <property type="molecule type" value="Genomic_DNA"/>
</dbReference>
<protein>
    <submittedName>
        <fullName evidence="2">Uncharacterized protein</fullName>
    </submittedName>
</protein>
<feature type="region of interest" description="Disordered" evidence="1">
    <location>
        <begin position="348"/>
        <end position="421"/>
    </location>
</feature>
<accession>A0A2C5YZ06</accession>
<feature type="compositionally biased region" description="Low complexity" evidence="1">
    <location>
        <begin position="158"/>
        <end position="171"/>
    </location>
</feature>
<feature type="region of interest" description="Disordered" evidence="1">
    <location>
        <begin position="1"/>
        <end position="93"/>
    </location>
</feature>
<organism evidence="2 3">
    <name type="scientific">Ophiocordyceps australis</name>
    <dbReference type="NCBI Taxonomy" id="1399860"/>
    <lineage>
        <taxon>Eukaryota</taxon>
        <taxon>Fungi</taxon>
        <taxon>Dikarya</taxon>
        <taxon>Ascomycota</taxon>
        <taxon>Pezizomycotina</taxon>
        <taxon>Sordariomycetes</taxon>
        <taxon>Hypocreomycetidae</taxon>
        <taxon>Hypocreales</taxon>
        <taxon>Ophiocordycipitaceae</taxon>
        <taxon>Ophiocordyceps</taxon>
    </lineage>
</organism>
<reference evidence="2 3" key="1">
    <citation type="submission" date="2017-06" db="EMBL/GenBank/DDBJ databases">
        <title>Ant-infecting Ophiocordyceps genomes reveal a high diversity of potential behavioral manipulation genes and a possible major role for enterotoxins.</title>
        <authorList>
            <person name="De Bekker C."/>
            <person name="Evans H.C."/>
            <person name="Brachmann A."/>
            <person name="Hughes D.P."/>
        </authorList>
    </citation>
    <scope>NUCLEOTIDE SEQUENCE [LARGE SCALE GENOMIC DNA]</scope>
    <source>
        <strain evidence="2 3">1348a</strain>
    </source>
</reference>
<dbReference type="Proteomes" id="UP000224854">
    <property type="component" value="Unassembled WGS sequence"/>
</dbReference>
<feature type="compositionally biased region" description="Basic and acidic residues" evidence="1">
    <location>
        <begin position="449"/>
        <end position="464"/>
    </location>
</feature>
<name>A0A2C5YZ06_9HYPO</name>
<dbReference type="OrthoDB" id="5377213at2759"/>
<evidence type="ECO:0000256" key="1">
    <source>
        <dbReference type="SAM" id="MobiDB-lite"/>
    </source>
</evidence>
<feature type="compositionally biased region" description="Basic and acidic residues" evidence="1">
    <location>
        <begin position="348"/>
        <end position="400"/>
    </location>
</feature>
<evidence type="ECO:0000313" key="3">
    <source>
        <dbReference type="Proteomes" id="UP000224854"/>
    </source>
</evidence>
<dbReference type="AlphaFoldDB" id="A0A2C5YZ06"/>
<feature type="region of interest" description="Disordered" evidence="1">
    <location>
        <begin position="154"/>
        <end position="272"/>
    </location>
</feature>
<feature type="compositionally biased region" description="Basic residues" evidence="1">
    <location>
        <begin position="77"/>
        <end position="89"/>
    </location>
</feature>
<evidence type="ECO:0000313" key="2">
    <source>
        <dbReference type="EMBL" id="PHH73997.1"/>
    </source>
</evidence>
<feature type="compositionally biased region" description="Basic and acidic residues" evidence="1">
    <location>
        <begin position="48"/>
        <end position="60"/>
    </location>
</feature>
<sequence length="496" mass="54666">MASSSLAAMNPPAAKASKPRTRPVVKPMLKKLHSHSHSLSRSISLSLSDRESLDLDRGWDDQPSPRLASLDPLDTNHHHHHHHHFHHHGNVASRSPRDLNFPLVLPDHATSISGAPLSATSLKFPRHARSASGASHASVATSVASACRNGGSFVHPFQQTPQTSTPPLSYSRVSLDTGSTGGFRDYSPTITEHDDDDQPDPVDQDPDRCIRAPLSNPAIAGSGRASIRPTPSFIHQSQSQHQRRRIPSLAASSVSDGTHPLRITASCSNSDSAKRLATDSFGQSRSELQLSTQASVADSLLSSTVPLTPSATAAAANTTTTTASSSATHMSVMRSSLDMGSFHLRTRSDIDSLSRQQHVREARRKFEARERAKEEKYAREQDRKRQRAQTKETHKTEREKTRHIKGAPSATASGGVHRSARHDREFNMEASGEKTVFRDAGYQQDDTAIQEHSRPRADDVEFKSPRRSKTAKHKTMGMWTAFMLWLRTKLLKLRRR</sequence>
<proteinExistence type="predicted"/>
<comment type="caution">
    <text evidence="2">The sequence shown here is derived from an EMBL/GenBank/DDBJ whole genome shotgun (WGS) entry which is preliminary data.</text>
</comment>